<keyword evidence="3" id="KW-1185">Reference proteome</keyword>
<dbReference type="InterPro" id="IPR058248">
    <property type="entry name" value="Lxx211020-like"/>
</dbReference>
<dbReference type="OrthoDB" id="9796962at2"/>
<dbReference type="AlphaFoldDB" id="A0A3E1R716"/>
<feature type="signal peptide" evidence="1">
    <location>
        <begin position="1"/>
        <end position="15"/>
    </location>
</feature>
<protein>
    <recommendedName>
        <fullName evidence="4">Copper chaperone PCu(A)C</fullName>
    </recommendedName>
</protein>
<dbReference type="RefSeq" id="WP_117179913.1">
    <property type="nucleotide sequence ID" value="NZ_QFZK01000021.1"/>
</dbReference>
<dbReference type="SUPFAM" id="SSF110087">
    <property type="entry name" value="DR1885-like metal-binding protein"/>
    <property type="match status" value="1"/>
</dbReference>
<evidence type="ECO:0000256" key="1">
    <source>
        <dbReference type="SAM" id="SignalP"/>
    </source>
</evidence>
<accession>A0A3E1R716</accession>
<reference evidence="2 3" key="1">
    <citation type="submission" date="2018-05" db="EMBL/GenBank/DDBJ databases">
        <title>Rhodoferax soyangensis sp.nov., isolated from an oligotrophic freshwater lake.</title>
        <authorList>
            <person name="Park M."/>
        </authorList>
    </citation>
    <scope>NUCLEOTIDE SEQUENCE [LARGE SCALE GENOMIC DNA]</scope>
    <source>
        <strain evidence="2 3">IMCC26218</strain>
    </source>
</reference>
<dbReference type="EMBL" id="QFZK01000021">
    <property type="protein sequence ID" value="RFO95159.1"/>
    <property type="molecule type" value="Genomic_DNA"/>
</dbReference>
<dbReference type="Proteomes" id="UP000260665">
    <property type="component" value="Unassembled WGS sequence"/>
</dbReference>
<dbReference type="PANTHER" id="PTHR36302:SF1">
    <property type="entry name" value="COPPER CHAPERONE PCU(A)C"/>
    <property type="match status" value="1"/>
</dbReference>
<organism evidence="2 3">
    <name type="scientific">Rhodoferax lacus</name>
    <dbReference type="NCBI Taxonomy" id="2184758"/>
    <lineage>
        <taxon>Bacteria</taxon>
        <taxon>Pseudomonadati</taxon>
        <taxon>Pseudomonadota</taxon>
        <taxon>Betaproteobacteria</taxon>
        <taxon>Burkholderiales</taxon>
        <taxon>Comamonadaceae</taxon>
        <taxon>Rhodoferax</taxon>
    </lineage>
</organism>
<sequence>MASLLAICACGLAIAQNVTISKPWARATVQGQKAAGVFMDLSAAVGTRLVSASSPVAAFGQVHTMRMEGDIMKMQALKEGLELPAGKTVELKPGGFHIMLMDLRIPLQKDSTLPLTLVFMDAKGVESRTEITVPVQAMGQAPHTHTSN</sequence>
<dbReference type="Gene3D" id="2.60.40.1890">
    <property type="entry name" value="PCu(A)C copper chaperone"/>
    <property type="match status" value="1"/>
</dbReference>
<evidence type="ECO:0000313" key="3">
    <source>
        <dbReference type="Proteomes" id="UP000260665"/>
    </source>
</evidence>
<evidence type="ECO:0000313" key="2">
    <source>
        <dbReference type="EMBL" id="RFO95159.1"/>
    </source>
</evidence>
<dbReference type="InterPro" id="IPR007410">
    <property type="entry name" value="LpqE-like"/>
</dbReference>
<dbReference type="InterPro" id="IPR036182">
    <property type="entry name" value="PCuAC_sf"/>
</dbReference>
<keyword evidence="1" id="KW-0732">Signal</keyword>
<name>A0A3E1R716_9BURK</name>
<comment type="caution">
    <text evidence="2">The sequence shown here is derived from an EMBL/GenBank/DDBJ whole genome shotgun (WGS) entry which is preliminary data.</text>
</comment>
<dbReference type="Pfam" id="PF04314">
    <property type="entry name" value="PCuAC"/>
    <property type="match status" value="1"/>
</dbReference>
<gene>
    <name evidence="2" type="ORF">DIC66_19815</name>
</gene>
<feature type="chain" id="PRO_5017633905" description="Copper chaperone PCu(A)C" evidence="1">
    <location>
        <begin position="16"/>
        <end position="148"/>
    </location>
</feature>
<evidence type="ECO:0008006" key="4">
    <source>
        <dbReference type="Google" id="ProtNLM"/>
    </source>
</evidence>
<dbReference type="PANTHER" id="PTHR36302">
    <property type="entry name" value="BLR7088 PROTEIN"/>
    <property type="match status" value="1"/>
</dbReference>
<proteinExistence type="predicted"/>